<reference evidence="1" key="1">
    <citation type="submission" date="2021-06" db="EMBL/GenBank/DDBJ databases">
        <authorList>
            <person name="Kallberg Y."/>
            <person name="Tangrot J."/>
            <person name="Rosling A."/>
        </authorList>
    </citation>
    <scope>NUCLEOTIDE SEQUENCE</scope>
    <source>
        <strain evidence="1">IN212</strain>
    </source>
</reference>
<keyword evidence="2" id="KW-1185">Reference proteome</keyword>
<feature type="non-terminal residue" evidence="1">
    <location>
        <position position="41"/>
    </location>
</feature>
<sequence length="41" mass="5062">MIGQYQDVYQLSIFVKYEKNMIGQYRAISIFVKIRKKYDWP</sequence>
<proteinExistence type="predicted"/>
<organism evidence="1 2">
    <name type="scientific">Racocetra fulgida</name>
    <dbReference type="NCBI Taxonomy" id="60492"/>
    <lineage>
        <taxon>Eukaryota</taxon>
        <taxon>Fungi</taxon>
        <taxon>Fungi incertae sedis</taxon>
        <taxon>Mucoromycota</taxon>
        <taxon>Glomeromycotina</taxon>
        <taxon>Glomeromycetes</taxon>
        <taxon>Diversisporales</taxon>
        <taxon>Gigasporaceae</taxon>
        <taxon>Racocetra</taxon>
    </lineage>
</organism>
<dbReference type="AlphaFoldDB" id="A0A9N9JMH0"/>
<protein>
    <submittedName>
        <fullName evidence="1">953_t:CDS:1</fullName>
    </submittedName>
</protein>
<accession>A0A9N9JMH0</accession>
<name>A0A9N9JMH0_9GLOM</name>
<evidence type="ECO:0000313" key="1">
    <source>
        <dbReference type="EMBL" id="CAG8787556.1"/>
    </source>
</evidence>
<gene>
    <name evidence="1" type="ORF">RFULGI_LOCUS16401</name>
</gene>
<comment type="caution">
    <text evidence="1">The sequence shown here is derived from an EMBL/GenBank/DDBJ whole genome shotgun (WGS) entry which is preliminary data.</text>
</comment>
<evidence type="ECO:0000313" key="2">
    <source>
        <dbReference type="Proteomes" id="UP000789396"/>
    </source>
</evidence>
<dbReference type="Proteomes" id="UP000789396">
    <property type="component" value="Unassembled WGS sequence"/>
</dbReference>
<dbReference type="EMBL" id="CAJVPZ010058045">
    <property type="protein sequence ID" value="CAG8787556.1"/>
    <property type="molecule type" value="Genomic_DNA"/>
</dbReference>